<feature type="compositionally biased region" description="Polar residues" evidence="1">
    <location>
        <begin position="10"/>
        <end position="24"/>
    </location>
</feature>
<reference evidence="2" key="1">
    <citation type="submission" date="2019-10" db="EMBL/GenBank/DDBJ databases">
        <title>Nonomuraea sp. nov., isolated from Phyllanthus amarus.</title>
        <authorList>
            <person name="Klykleung N."/>
            <person name="Tanasupawat S."/>
        </authorList>
    </citation>
    <scope>NUCLEOTIDE SEQUENCE [LARGE SCALE GENOMIC DNA]</scope>
    <source>
        <strain evidence="2">3MP-10</strain>
    </source>
</reference>
<dbReference type="EMBL" id="VDLY02000009">
    <property type="protein sequence ID" value="KAB8164607.1"/>
    <property type="molecule type" value="Genomic_DNA"/>
</dbReference>
<evidence type="ECO:0000313" key="2">
    <source>
        <dbReference type="EMBL" id="KAB8164607.1"/>
    </source>
</evidence>
<protein>
    <submittedName>
        <fullName evidence="2">Uncharacterized protein</fullName>
    </submittedName>
</protein>
<feature type="region of interest" description="Disordered" evidence="1">
    <location>
        <begin position="1"/>
        <end position="24"/>
    </location>
</feature>
<accession>A0A5N6A750</accession>
<evidence type="ECO:0000256" key="1">
    <source>
        <dbReference type="SAM" id="MobiDB-lite"/>
    </source>
</evidence>
<gene>
    <name evidence="2" type="ORF">FH607_015280</name>
</gene>
<organism evidence="2 3">
    <name type="scientific">Streptomyces mimosae</name>
    <dbReference type="NCBI Taxonomy" id="2586635"/>
    <lineage>
        <taxon>Bacteria</taxon>
        <taxon>Bacillati</taxon>
        <taxon>Actinomycetota</taxon>
        <taxon>Actinomycetes</taxon>
        <taxon>Kitasatosporales</taxon>
        <taxon>Streptomycetaceae</taxon>
        <taxon>Streptomyces</taxon>
    </lineage>
</organism>
<proteinExistence type="predicted"/>
<dbReference type="Proteomes" id="UP000314251">
    <property type="component" value="Unassembled WGS sequence"/>
</dbReference>
<evidence type="ECO:0000313" key="3">
    <source>
        <dbReference type="Proteomes" id="UP000314251"/>
    </source>
</evidence>
<sequence length="145" mass="14843">MIGEGEQRVAGTTASNGEDPASTRTTLGRICAELEQIRALTTAAGAGGEAERVLAALREGGDIAAAERELHRLLRRAGIAGGLTGITRGAGIGGIPPTPGHPTGPAALVCPVGRCPRAVLLDDPPEVPRHCRLHALPLRHLPPPT</sequence>
<dbReference type="RefSeq" id="WP_139668787.1">
    <property type="nucleotide sequence ID" value="NZ_VDLY02000009.1"/>
</dbReference>
<name>A0A5N6A750_9ACTN</name>
<dbReference type="AlphaFoldDB" id="A0A5N6A750"/>
<keyword evidence="3" id="KW-1185">Reference proteome</keyword>
<comment type="caution">
    <text evidence="2">The sequence shown here is derived from an EMBL/GenBank/DDBJ whole genome shotgun (WGS) entry which is preliminary data.</text>
</comment>